<reference evidence="8 9" key="1">
    <citation type="submission" date="2018-09" db="EMBL/GenBank/DDBJ databases">
        <authorList>
            <person name="Zhu H."/>
        </authorList>
    </citation>
    <scope>NUCLEOTIDE SEQUENCE [LARGE SCALE GENOMIC DNA]</scope>
    <source>
        <strain evidence="8 9">K2W22B-5</strain>
    </source>
</reference>
<evidence type="ECO:0000256" key="3">
    <source>
        <dbReference type="ARBA" id="ARBA00022553"/>
    </source>
</evidence>
<dbReference type="EC" id="2.7.13.3" evidence="2"/>
<dbReference type="CDD" id="cd00082">
    <property type="entry name" value="HisKA"/>
    <property type="match status" value="1"/>
</dbReference>
<evidence type="ECO:0000256" key="5">
    <source>
        <dbReference type="ARBA" id="ARBA00022777"/>
    </source>
</evidence>
<dbReference type="InterPro" id="IPR003594">
    <property type="entry name" value="HATPase_dom"/>
</dbReference>
<keyword evidence="3" id="KW-0597">Phosphoprotein</keyword>
<dbReference type="GO" id="GO:0005886">
    <property type="term" value="C:plasma membrane"/>
    <property type="evidence" value="ECO:0007669"/>
    <property type="project" value="TreeGrafter"/>
</dbReference>
<dbReference type="PANTHER" id="PTHR43047">
    <property type="entry name" value="TWO-COMPONENT HISTIDINE PROTEIN KINASE"/>
    <property type="match status" value="1"/>
</dbReference>
<proteinExistence type="predicted"/>
<evidence type="ECO:0000256" key="1">
    <source>
        <dbReference type="ARBA" id="ARBA00000085"/>
    </source>
</evidence>
<keyword evidence="9" id="KW-1185">Reference proteome</keyword>
<dbReference type="InterPro" id="IPR004358">
    <property type="entry name" value="Sig_transdc_His_kin-like_C"/>
</dbReference>
<dbReference type="InterPro" id="IPR035965">
    <property type="entry name" value="PAS-like_dom_sf"/>
</dbReference>
<accession>A0A418W262</accession>
<dbReference type="Gene3D" id="1.10.287.130">
    <property type="match status" value="1"/>
</dbReference>
<comment type="caution">
    <text evidence="8">The sequence shown here is derived from an EMBL/GenBank/DDBJ whole genome shotgun (WGS) entry which is preliminary data.</text>
</comment>
<dbReference type="Gene3D" id="3.30.565.10">
    <property type="entry name" value="Histidine kinase-like ATPase, C-terminal domain"/>
    <property type="match status" value="1"/>
</dbReference>
<organism evidence="8 9">
    <name type="scientific">Azospirillum cavernae</name>
    <dbReference type="NCBI Taxonomy" id="2320860"/>
    <lineage>
        <taxon>Bacteria</taxon>
        <taxon>Pseudomonadati</taxon>
        <taxon>Pseudomonadota</taxon>
        <taxon>Alphaproteobacteria</taxon>
        <taxon>Rhodospirillales</taxon>
        <taxon>Azospirillaceae</taxon>
        <taxon>Azospirillum</taxon>
    </lineage>
</organism>
<dbReference type="Pfam" id="PF02518">
    <property type="entry name" value="HATPase_c"/>
    <property type="match status" value="1"/>
</dbReference>
<dbReference type="RefSeq" id="WP_119829727.1">
    <property type="nucleotide sequence ID" value="NZ_QYUL01000001.1"/>
</dbReference>
<feature type="domain" description="PAC" evidence="7">
    <location>
        <begin position="446"/>
        <end position="500"/>
    </location>
</feature>
<dbReference type="NCBIfam" id="TIGR00229">
    <property type="entry name" value="sensory_box"/>
    <property type="match status" value="2"/>
</dbReference>
<dbReference type="PROSITE" id="PS50109">
    <property type="entry name" value="HIS_KIN"/>
    <property type="match status" value="1"/>
</dbReference>
<dbReference type="InterPro" id="IPR005467">
    <property type="entry name" value="His_kinase_dom"/>
</dbReference>
<dbReference type="Pfam" id="PF00512">
    <property type="entry name" value="HisKA"/>
    <property type="match status" value="1"/>
</dbReference>
<evidence type="ECO:0000259" key="6">
    <source>
        <dbReference type="PROSITE" id="PS50109"/>
    </source>
</evidence>
<keyword evidence="5" id="KW-0418">Kinase</keyword>
<dbReference type="PANTHER" id="PTHR43047:SF63">
    <property type="entry name" value="HISTIDINE KINASE"/>
    <property type="match status" value="1"/>
</dbReference>
<dbReference type="Proteomes" id="UP000283458">
    <property type="component" value="Unassembled WGS sequence"/>
</dbReference>
<feature type="domain" description="Histidine kinase" evidence="6">
    <location>
        <begin position="518"/>
        <end position="742"/>
    </location>
</feature>
<name>A0A418W262_9PROT</name>
<evidence type="ECO:0000256" key="2">
    <source>
        <dbReference type="ARBA" id="ARBA00012438"/>
    </source>
</evidence>
<evidence type="ECO:0000256" key="4">
    <source>
        <dbReference type="ARBA" id="ARBA00022679"/>
    </source>
</evidence>
<dbReference type="SMART" id="SM00388">
    <property type="entry name" value="HisKA"/>
    <property type="match status" value="1"/>
</dbReference>
<keyword evidence="4" id="KW-0808">Transferase</keyword>
<dbReference type="SMART" id="SM00091">
    <property type="entry name" value="PAS"/>
    <property type="match status" value="3"/>
</dbReference>
<dbReference type="EMBL" id="QYUL01000001">
    <property type="protein sequence ID" value="RJF84086.1"/>
    <property type="molecule type" value="Genomic_DNA"/>
</dbReference>
<dbReference type="SMART" id="SM00387">
    <property type="entry name" value="HATPase_c"/>
    <property type="match status" value="1"/>
</dbReference>
<dbReference type="Gene3D" id="3.30.450.20">
    <property type="entry name" value="PAS domain"/>
    <property type="match status" value="4"/>
</dbReference>
<dbReference type="InterPro" id="IPR003661">
    <property type="entry name" value="HisK_dim/P_dom"/>
</dbReference>
<sequence>MGRAEAIDWRAVFAASPAPTCVIDVHGGVIVANNAFAALVGATADALLDQRIDALLTLDGGPWIQTEAPAAAMTARSGVAFLSAVGDGRGLPYTLSPLSDGVGILSLSDVADEHCFICKVFSSRDKFRTAIDDQSEVIVRVAADLTVTLVNREFAALFAVPPRVLIDRHLRDLMPPLSAAAVAAFIAQATPDNPASSAEEPWPCRDGHERWFSWRRYAVFDVTGRLMAVQAVGRDTTQRRMAEQERRRLAAMIARSPVLGLGWRVDGRMPIDYAAGNLARLELDRERLAQRGLGLLDLVHPDDAPALRAWVITCPETDDPDANPSQPLSFRLPTADGERWLTLNGWRSGAGRMEGVLTDVTEQHDNARALRERERRFHAIINSASDFMGLLTPDGALIEANDAALRFANVDATAVFGRPFWETPWWTNSSDLDTLRAGIQRAAAGEGVRFETIHRPSGRPSIHVDFSLRPMRDASGAVSFLIAEGREITRYKKTEAELLSAKQQAEAANRSKTQFLAVMSHELRTPLNAVLGYSEVIQRGLFGPIGNERYAGYIDAIHSSGQHLLDITDDILEISRIELGVVELFEEVVAVADLLTRSAQMLATRAEEARVDLRLDADDGLPRLLCDARRVVQILVNVGVNAIKFTPAGGCVRLEARRAPDSHPSGLLFAIHDTGSGIPPSDLTKVWEPFGQAGNAHISGAGGVGLGLAITKALVEAHGGKAELDSAPGRGTTVTLRFPSNRCLDGD</sequence>
<dbReference type="InterPro" id="IPR000700">
    <property type="entry name" value="PAS-assoc_C"/>
</dbReference>
<protein>
    <recommendedName>
        <fullName evidence="2">histidine kinase</fullName>
        <ecNumber evidence="2">2.7.13.3</ecNumber>
    </recommendedName>
</protein>
<dbReference type="PROSITE" id="PS50113">
    <property type="entry name" value="PAC"/>
    <property type="match status" value="2"/>
</dbReference>
<gene>
    <name evidence="8" type="ORF">D3877_05630</name>
</gene>
<dbReference type="InterPro" id="IPR036097">
    <property type="entry name" value="HisK_dim/P_sf"/>
</dbReference>
<evidence type="ECO:0000313" key="8">
    <source>
        <dbReference type="EMBL" id="RJF84086.1"/>
    </source>
</evidence>
<dbReference type="PRINTS" id="PR00344">
    <property type="entry name" value="BCTRLSENSOR"/>
</dbReference>
<dbReference type="CDD" id="cd00130">
    <property type="entry name" value="PAS"/>
    <property type="match status" value="2"/>
</dbReference>
<dbReference type="OrthoDB" id="8477705at2"/>
<dbReference type="SUPFAM" id="SSF55785">
    <property type="entry name" value="PYP-like sensor domain (PAS domain)"/>
    <property type="match status" value="3"/>
</dbReference>
<evidence type="ECO:0000313" key="9">
    <source>
        <dbReference type="Proteomes" id="UP000283458"/>
    </source>
</evidence>
<dbReference type="InterPro" id="IPR013656">
    <property type="entry name" value="PAS_4"/>
</dbReference>
<dbReference type="Pfam" id="PF08448">
    <property type="entry name" value="PAS_4"/>
    <property type="match status" value="3"/>
</dbReference>
<dbReference type="InterPro" id="IPR036890">
    <property type="entry name" value="HATPase_C_sf"/>
</dbReference>
<dbReference type="SUPFAM" id="SSF55874">
    <property type="entry name" value="ATPase domain of HSP90 chaperone/DNA topoisomerase II/histidine kinase"/>
    <property type="match status" value="1"/>
</dbReference>
<dbReference type="GO" id="GO:0009927">
    <property type="term" value="F:histidine phosphotransfer kinase activity"/>
    <property type="evidence" value="ECO:0007669"/>
    <property type="project" value="TreeGrafter"/>
</dbReference>
<dbReference type="GO" id="GO:0000155">
    <property type="term" value="F:phosphorelay sensor kinase activity"/>
    <property type="evidence" value="ECO:0007669"/>
    <property type="project" value="InterPro"/>
</dbReference>
<dbReference type="InterPro" id="IPR000014">
    <property type="entry name" value="PAS"/>
</dbReference>
<dbReference type="AlphaFoldDB" id="A0A418W262"/>
<comment type="catalytic activity">
    <reaction evidence="1">
        <text>ATP + protein L-histidine = ADP + protein N-phospho-L-histidine.</text>
        <dbReference type="EC" id="2.7.13.3"/>
    </reaction>
</comment>
<evidence type="ECO:0000259" key="7">
    <source>
        <dbReference type="PROSITE" id="PS50113"/>
    </source>
</evidence>
<feature type="domain" description="PAC" evidence="7">
    <location>
        <begin position="196"/>
        <end position="248"/>
    </location>
</feature>
<dbReference type="SUPFAM" id="SSF47384">
    <property type="entry name" value="Homodimeric domain of signal transducing histidine kinase"/>
    <property type="match status" value="1"/>
</dbReference>